<dbReference type="Pfam" id="PF19924">
    <property type="entry name" value="DUF6387"/>
    <property type="match status" value="1"/>
</dbReference>
<reference evidence="1 2" key="1">
    <citation type="journal article" date="2017" name="Nat. Microbiol.">
        <title>Natural product diversity associated with the nematode symbionts Photorhabdus and Xenorhabdus.</title>
        <authorList>
            <person name="Tobias N.J."/>
            <person name="Wolff H."/>
            <person name="Djahanschiri B."/>
            <person name="Grundmann F."/>
            <person name="Kronenwerth M."/>
            <person name="Shi Y.M."/>
            <person name="Simonyi S."/>
            <person name="Grun P."/>
            <person name="Shapiro-Ilan D."/>
            <person name="Pidot S.J."/>
            <person name="Stinear T.P."/>
            <person name="Ebersberger I."/>
            <person name="Bode H.B."/>
        </authorList>
    </citation>
    <scope>NUCLEOTIDE SEQUENCE [LARGE SCALE GENOMIC DNA]</scope>
    <source>
        <strain evidence="1 2">DSM 17904</strain>
    </source>
</reference>
<gene>
    <name evidence="1" type="ORF">Xsto_04012</name>
</gene>
<keyword evidence="2" id="KW-1185">Reference proteome</keyword>
<proteinExistence type="predicted"/>
<evidence type="ECO:0000313" key="2">
    <source>
        <dbReference type="Proteomes" id="UP000222366"/>
    </source>
</evidence>
<dbReference type="EMBL" id="NJAJ01000076">
    <property type="protein sequence ID" value="PHM60446.1"/>
    <property type="molecule type" value="Genomic_DNA"/>
</dbReference>
<evidence type="ECO:0000313" key="1">
    <source>
        <dbReference type="EMBL" id="PHM60446.1"/>
    </source>
</evidence>
<protein>
    <submittedName>
        <fullName evidence="1">Uncharacterized protein</fullName>
    </submittedName>
</protein>
<sequence length="257" mass="29572">MRINKKSDLPKWFEIEKYNKIKALPDDEIAYLICCRCNDLLTGRYNKEGYFDNDLYCGEFYSDRDAMTIKQSDSNLNISSSSSITPISIGNLSVFIDDLRDINVHIKNESVKNNHLSAYEIHGMSITSWNGVICGINLMTHQDETIIEDLRVLLKKWRKELDLEETLSLINNSWGVIKTKIINYNIFAFFDLQLWQLATGNSITSGVLSVTLYPEGEYDSIQIAQTIKPFSEKLFTYETLEKIEREISNIPIVIEDA</sequence>
<comment type="caution">
    <text evidence="1">The sequence shown here is derived from an EMBL/GenBank/DDBJ whole genome shotgun (WGS) entry which is preliminary data.</text>
</comment>
<organism evidence="1 2">
    <name type="scientific">Xenorhabdus stockiae</name>
    <dbReference type="NCBI Taxonomy" id="351614"/>
    <lineage>
        <taxon>Bacteria</taxon>
        <taxon>Pseudomonadati</taxon>
        <taxon>Pseudomonadota</taxon>
        <taxon>Gammaproteobacteria</taxon>
        <taxon>Enterobacterales</taxon>
        <taxon>Morganellaceae</taxon>
        <taxon>Xenorhabdus</taxon>
    </lineage>
</organism>
<dbReference type="RefSeq" id="WP_099126198.1">
    <property type="nucleotide sequence ID" value="NZ_CAWNRH010000155.1"/>
</dbReference>
<dbReference type="Proteomes" id="UP000222366">
    <property type="component" value="Unassembled WGS sequence"/>
</dbReference>
<accession>A0A2D0KAH9</accession>
<dbReference type="AlphaFoldDB" id="A0A2D0KAH9"/>
<dbReference type="InterPro" id="IPR045664">
    <property type="entry name" value="DUF6387"/>
</dbReference>
<name>A0A2D0KAH9_9GAMM</name>